<feature type="compositionally biased region" description="Acidic residues" evidence="1">
    <location>
        <begin position="186"/>
        <end position="205"/>
    </location>
</feature>
<sequence length="478" mass="50744">MWGVYALPGLKLWPPDGGHATIMTTFKASAPQPSPLHAPVLQEDRDTARQMFADVKGTEHEQPFRDIYNKHPNKLDNHGAFQAFMEEARELFVAHHLALPGTDDTLAVMPSAQTPEPAVPETHTPEEAHGGTAGGDPLAEPEEATVLAEQQGEGSPEEAEDAPEVRGGEGADPELADEHEASVDAPNEEAAETDDDDAGSEDADEVASPPSGLAAHTANAPVPATSSGLLAQLAGMLADGGQLTLQLMRVGDQLTVGILPKPHPGEQGPQALIVTNTPEWLDHHLVEAMQPYAQARQDAFSVCAAAATRQQAANKKAAAAPASKTPTPPSKPGPKTFKLTLTAEEGTTLTAKQDGKDVPISLGENTIKQGNLEVVATHDVFGETKKTFAMWADKTHDLREQQGGRVTVKVTPDTAALTAVQGERRIPFHEATLLPAGSWTIEAEAAEHDMATQKILVKAGKPQDVELTLKLRDMTLLF</sequence>
<keyword evidence="2" id="KW-0614">Plasmid</keyword>
<feature type="region of interest" description="Disordered" evidence="1">
    <location>
        <begin position="314"/>
        <end position="335"/>
    </location>
</feature>
<organism evidence="2 3">
    <name type="scientific">Deinococcus gobiensis (strain DSM 21396 / JCM 16679 / CGMCC 1.7299 / I-0)</name>
    <dbReference type="NCBI Taxonomy" id="745776"/>
    <lineage>
        <taxon>Bacteria</taxon>
        <taxon>Thermotogati</taxon>
        <taxon>Deinococcota</taxon>
        <taxon>Deinococci</taxon>
        <taxon>Deinococcales</taxon>
        <taxon>Deinococcaceae</taxon>
        <taxon>Deinococcus</taxon>
    </lineage>
</organism>
<evidence type="ECO:0000313" key="2">
    <source>
        <dbReference type="EMBL" id="AFD27279.1"/>
    </source>
</evidence>
<dbReference type="EMBL" id="CP002193">
    <property type="protein sequence ID" value="AFD27279.1"/>
    <property type="molecule type" value="Genomic_DNA"/>
</dbReference>
<keyword evidence="3" id="KW-1185">Reference proteome</keyword>
<evidence type="ECO:0000313" key="3">
    <source>
        <dbReference type="Proteomes" id="UP000007575"/>
    </source>
</evidence>
<gene>
    <name evidence="2" type="ordered locus">DGo_PB0010</name>
</gene>
<reference evidence="2 3" key="1">
    <citation type="journal article" date="2012" name="PLoS ONE">
        <title>Genome sequence and transcriptome analysis of the radioresistant bacterium Deinococcus gobiensis: insights into the extreme environmental adaptations.</title>
        <authorList>
            <person name="Yuan M."/>
            <person name="Chen M."/>
            <person name="Zhang W."/>
            <person name="Lu W."/>
            <person name="Wang J."/>
            <person name="Yang M."/>
            <person name="Zhao P."/>
            <person name="Tang R."/>
            <person name="Li X."/>
            <person name="Hao Y."/>
            <person name="Zhou Z."/>
            <person name="Zhan Y."/>
            <person name="Yu H."/>
            <person name="Teng C."/>
            <person name="Yan Y."/>
            <person name="Ping S."/>
            <person name="Wang Y."/>
            <person name="Lin M."/>
        </authorList>
    </citation>
    <scope>NUCLEOTIDE SEQUENCE [LARGE SCALE GENOMIC DNA]</scope>
    <source>
        <strain evidence="3">DSM 21396 / JCM 16679 / CGMCC 1.7299 / I-0</strain>
        <plasmid evidence="2">P2</plasmid>
    </source>
</reference>
<dbReference type="NCBIfam" id="TIGR03741">
    <property type="entry name" value="PRTRC_E"/>
    <property type="match status" value="1"/>
</dbReference>
<proteinExistence type="predicted"/>
<dbReference type="PATRIC" id="fig|745776.4.peg.3425"/>
<dbReference type="HOGENOM" id="CLU_570767_0_0_0"/>
<accession>H8H182</accession>
<dbReference type="Proteomes" id="UP000007575">
    <property type="component" value="Plasmid P2"/>
</dbReference>
<dbReference type="KEGG" id="dgo:DGo_PB0010"/>
<feature type="region of interest" description="Disordered" evidence="1">
    <location>
        <begin position="105"/>
        <end position="220"/>
    </location>
</feature>
<dbReference type="InterPro" id="IPR022273">
    <property type="entry name" value="PRTRC_protein-E"/>
</dbReference>
<feature type="compositionally biased region" description="Low complexity" evidence="1">
    <location>
        <begin position="314"/>
        <end position="325"/>
    </location>
</feature>
<protein>
    <submittedName>
        <fullName evidence="2">Uncharacterized protein</fullName>
    </submittedName>
</protein>
<geneLocation type="plasmid" evidence="2 3">
    <name>P2</name>
</geneLocation>
<dbReference type="AlphaFoldDB" id="H8H182"/>
<name>H8H182_DEIGI</name>
<evidence type="ECO:0000256" key="1">
    <source>
        <dbReference type="SAM" id="MobiDB-lite"/>
    </source>
</evidence>